<name>A0A2G9UI18_TELCI</name>
<feature type="domain" description="EGF-like" evidence="6">
    <location>
        <begin position="163"/>
        <end position="199"/>
    </location>
</feature>
<keyword evidence="8" id="KW-1185">Reference proteome</keyword>
<dbReference type="FunFam" id="2.10.25.10:FF:000373">
    <property type="entry name" value="sushi, nidogen and EGF-like domain-containing protein 1"/>
    <property type="match status" value="1"/>
</dbReference>
<keyword evidence="2" id="KW-0732">Signal</keyword>
<evidence type="ECO:0000256" key="4">
    <source>
        <dbReference type="ARBA" id="ARBA00023157"/>
    </source>
</evidence>
<dbReference type="GO" id="GO:0007157">
    <property type="term" value="P:heterophilic cell-cell adhesion via plasma membrane cell adhesion molecules"/>
    <property type="evidence" value="ECO:0007669"/>
    <property type="project" value="TreeGrafter"/>
</dbReference>
<gene>
    <name evidence="7" type="ORF">TELCIR_09049</name>
</gene>
<evidence type="ECO:0000256" key="1">
    <source>
        <dbReference type="ARBA" id="ARBA00022536"/>
    </source>
</evidence>
<reference evidence="7 8" key="1">
    <citation type="submission" date="2015-09" db="EMBL/GenBank/DDBJ databases">
        <title>Draft genome of the parasitic nematode Teladorsagia circumcincta isolate WARC Sus (inbred).</title>
        <authorList>
            <person name="Mitreva M."/>
        </authorList>
    </citation>
    <scope>NUCLEOTIDE SEQUENCE [LARGE SCALE GENOMIC DNA]</scope>
    <source>
        <strain evidence="7 8">S</strain>
    </source>
</reference>
<dbReference type="PANTHER" id="PTHR24049:SF22">
    <property type="entry name" value="DROSOPHILA CRUMBS HOMOLOG"/>
    <property type="match status" value="1"/>
</dbReference>
<dbReference type="Pfam" id="PF00008">
    <property type="entry name" value="EGF"/>
    <property type="match status" value="2"/>
</dbReference>
<dbReference type="PROSITE" id="PS50026">
    <property type="entry name" value="EGF_3"/>
    <property type="match status" value="2"/>
</dbReference>
<feature type="disulfide bond" evidence="5">
    <location>
        <begin position="189"/>
        <end position="198"/>
    </location>
</feature>
<keyword evidence="3" id="KW-0677">Repeat</keyword>
<evidence type="ECO:0000259" key="6">
    <source>
        <dbReference type="PROSITE" id="PS50026"/>
    </source>
</evidence>
<dbReference type="PROSITE" id="PS00022">
    <property type="entry name" value="EGF_1"/>
    <property type="match status" value="1"/>
</dbReference>
<evidence type="ECO:0000313" key="7">
    <source>
        <dbReference type="EMBL" id="PIO69140.1"/>
    </source>
</evidence>
<dbReference type="Proteomes" id="UP000230423">
    <property type="component" value="Unassembled WGS sequence"/>
</dbReference>
<dbReference type="SUPFAM" id="SSF57196">
    <property type="entry name" value="EGF/Laminin"/>
    <property type="match status" value="2"/>
</dbReference>
<dbReference type="Gene3D" id="2.10.25.10">
    <property type="entry name" value="Laminin"/>
    <property type="match status" value="2"/>
</dbReference>
<dbReference type="SMART" id="SM00181">
    <property type="entry name" value="EGF"/>
    <property type="match status" value="2"/>
</dbReference>
<dbReference type="CDD" id="cd00054">
    <property type="entry name" value="EGF_CA"/>
    <property type="match status" value="2"/>
</dbReference>
<proteinExistence type="predicted"/>
<feature type="domain" description="EGF-like" evidence="6">
    <location>
        <begin position="126"/>
        <end position="160"/>
    </location>
</feature>
<evidence type="ECO:0000256" key="5">
    <source>
        <dbReference type="PROSITE-ProRule" id="PRU00076"/>
    </source>
</evidence>
<dbReference type="GO" id="GO:0005886">
    <property type="term" value="C:plasma membrane"/>
    <property type="evidence" value="ECO:0007669"/>
    <property type="project" value="TreeGrafter"/>
</dbReference>
<protein>
    <submittedName>
        <fullName evidence="7">EGF-like domain protein</fullName>
    </submittedName>
</protein>
<dbReference type="EMBL" id="KZ346769">
    <property type="protein sequence ID" value="PIO69140.1"/>
    <property type="molecule type" value="Genomic_DNA"/>
</dbReference>
<evidence type="ECO:0000256" key="2">
    <source>
        <dbReference type="ARBA" id="ARBA00022729"/>
    </source>
</evidence>
<dbReference type="AlphaFoldDB" id="A0A2G9UI18"/>
<dbReference type="PANTHER" id="PTHR24049">
    <property type="entry name" value="CRUMBS FAMILY MEMBER"/>
    <property type="match status" value="1"/>
</dbReference>
<dbReference type="SMART" id="SM00274">
    <property type="entry name" value="FOLN"/>
    <property type="match status" value="2"/>
</dbReference>
<comment type="caution">
    <text evidence="5">Lacks conserved residue(s) required for the propagation of feature annotation.</text>
</comment>
<dbReference type="GO" id="GO:0045197">
    <property type="term" value="P:establishment or maintenance of epithelial cell apical/basal polarity"/>
    <property type="evidence" value="ECO:0007669"/>
    <property type="project" value="TreeGrafter"/>
</dbReference>
<dbReference type="InterPro" id="IPR051022">
    <property type="entry name" value="Notch_Cell-Fate_Det"/>
</dbReference>
<keyword evidence="1 5" id="KW-0245">EGF-like domain</keyword>
<evidence type="ECO:0000256" key="3">
    <source>
        <dbReference type="ARBA" id="ARBA00022737"/>
    </source>
</evidence>
<dbReference type="InterPro" id="IPR003645">
    <property type="entry name" value="Fol_N"/>
</dbReference>
<organism evidence="7 8">
    <name type="scientific">Teladorsagia circumcincta</name>
    <name type="common">Brown stomach worm</name>
    <name type="synonym">Ostertagia circumcincta</name>
    <dbReference type="NCBI Taxonomy" id="45464"/>
    <lineage>
        <taxon>Eukaryota</taxon>
        <taxon>Metazoa</taxon>
        <taxon>Ecdysozoa</taxon>
        <taxon>Nematoda</taxon>
        <taxon>Chromadorea</taxon>
        <taxon>Rhabditida</taxon>
        <taxon>Rhabditina</taxon>
        <taxon>Rhabditomorpha</taxon>
        <taxon>Strongyloidea</taxon>
        <taxon>Trichostrongylidae</taxon>
        <taxon>Teladorsagia</taxon>
    </lineage>
</organism>
<dbReference type="OrthoDB" id="283575at2759"/>
<keyword evidence="4 5" id="KW-1015">Disulfide bond</keyword>
<dbReference type="GO" id="GO:0032991">
    <property type="term" value="C:protein-containing complex"/>
    <property type="evidence" value="ECO:0007669"/>
    <property type="project" value="TreeGrafter"/>
</dbReference>
<evidence type="ECO:0000313" key="8">
    <source>
        <dbReference type="Proteomes" id="UP000230423"/>
    </source>
</evidence>
<dbReference type="InterPro" id="IPR000742">
    <property type="entry name" value="EGF"/>
</dbReference>
<sequence length="236" mass="25717">MSYGTLKVAVTVAEAVFVVQGLNATAEIVLLTVFDSSTGKKLAECSDVTGPVRGSVCIGEMEVQNMRFYGCPHHQELNSIASLNLDCSCPYDHDEHETVIHFPTDPPFPIFELEGTPQSPRQSVWTVGPCANFACLNNGTCVVAQEGTAACLCPDGFIGGNCEIDVCSTVPCQNGGHCKADGGEGRCVCPPEFTGILCESLERKDRDYNECKKLPHPIYTLMLDTRTHTQRSFRYR</sequence>
<accession>A0A2G9UI18</accession>